<dbReference type="Gene3D" id="3.40.50.1820">
    <property type="entry name" value="alpha/beta hydrolase"/>
    <property type="match status" value="1"/>
</dbReference>
<feature type="non-terminal residue" evidence="1">
    <location>
        <position position="404"/>
    </location>
</feature>
<dbReference type="GO" id="GO:0008374">
    <property type="term" value="F:O-acyltransferase activity"/>
    <property type="evidence" value="ECO:0007669"/>
    <property type="project" value="InterPro"/>
</dbReference>
<comment type="caution">
    <text evidence="1">The sequence shown here is derived from an EMBL/GenBank/DDBJ whole genome shotgun (WGS) entry which is preliminary data.</text>
</comment>
<dbReference type="InterPro" id="IPR003386">
    <property type="entry name" value="LACT/PDAT_acylTrfase"/>
</dbReference>
<gene>
    <name evidence="1" type="ORF">LCGC14_1967410</name>
</gene>
<dbReference type="InterPro" id="IPR029058">
    <property type="entry name" value="AB_hydrolase_fold"/>
</dbReference>
<sequence length="404" mass="45139">MENNTGESKGNIYPIIFVPGILGSTIEDRYQVNHQDVYWRALSFIKRFDYDAILLDDAGEFDKELDRLIFADKVLSVAYGEIVDELRAALRLDDPTGAPPKRIGNYTPGKKYVKAYVFPYDWRYPVSRNAEELADFVKLIIRKSAAHTDYMSQGFEVDKVNLVCHSMGGCVARHYINALEGKCRVNKLVMLASPLAGAPQAIKQLVAGEKNFFGVPSPIKSRKASRSFPGVYDLLPNDGFFSLPESAHRWSMPSLEKNGEPLNVFDIDNWQKSVKKKIKEKHLINSGEFLRGAKPFSEDFRDRVLMLYGTGEDTLVQVAAKDGEDGLEFDFNATGSETTKGDGTVPAESTYTPGIHRVKITKDKARSGLLDINIAQLGGFHGGFCTFDNVIQFVISFLRDKPTK</sequence>
<accession>A0A0F9FCQ8</accession>
<name>A0A0F9FCQ8_9ZZZZ</name>
<protein>
    <submittedName>
        <fullName evidence="1">Uncharacterized protein</fullName>
    </submittedName>
</protein>
<dbReference type="EMBL" id="LAZR01021778">
    <property type="protein sequence ID" value="KKL84169.1"/>
    <property type="molecule type" value="Genomic_DNA"/>
</dbReference>
<evidence type="ECO:0000313" key="1">
    <source>
        <dbReference type="EMBL" id="KKL84169.1"/>
    </source>
</evidence>
<proteinExistence type="predicted"/>
<dbReference type="SUPFAM" id="SSF53474">
    <property type="entry name" value="alpha/beta-Hydrolases"/>
    <property type="match status" value="1"/>
</dbReference>
<organism evidence="1">
    <name type="scientific">marine sediment metagenome</name>
    <dbReference type="NCBI Taxonomy" id="412755"/>
    <lineage>
        <taxon>unclassified sequences</taxon>
        <taxon>metagenomes</taxon>
        <taxon>ecological metagenomes</taxon>
    </lineage>
</organism>
<dbReference type="AlphaFoldDB" id="A0A0F9FCQ8"/>
<dbReference type="GO" id="GO:0006629">
    <property type="term" value="P:lipid metabolic process"/>
    <property type="evidence" value="ECO:0007669"/>
    <property type="project" value="InterPro"/>
</dbReference>
<dbReference type="Pfam" id="PF02450">
    <property type="entry name" value="LCAT"/>
    <property type="match status" value="1"/>
</dbReference>
<dbReference type="PANTHER" id="PTHR11440">
    <property type="entry name" value="LECITHIN-CHOLESTEROL ACYLTRANSFERASE-RELATED"/>
    <property type="match status" value="1"/>
</dbReference>
<reference evidence="1" key="1">
    <citation type="journal article" date="2015" name="Nature">
        <title>Complex archaea that bridge the gap between prokaryotes and eukaryotes.</title>
        <authorList>
            <person name="Spang A."/>
            <person name="Saw J.H."/>
            <person name="Jorgensen S.L."/>
            <person name="Zaremba-Niedzwiedzka K."/>
            <person name="Martijn J."/>
            <person name="Lind A.E."/>
            <person name="van Eijk R."/>
            <person name="Schleper C."/>
            <person name="Guy L."/>
            <person name="Ettema T.J."/>
        </authorList>
    </citation>
    <scope>NUCLEOTIDE SEQUENCE</scope>
</reference>